<feature type="compositionally biased region" description="Low complexity" evidence="1">
    <location>
        <begin position="246"/>
        <end position="264"/>
    </location>
</feature>
<sequence length="356" mass="39917">MFGILEAVAVPETGVWSTYEELIADLNDRMSKDGYKVVKSRSHRSRIGGAAVPGNMMIRADLVCDRGGRPYECKATKHKTSTKKTGCPWNAKAVYRKAINGWVLTITCDQHNHEPGTPEPPTPSAHSENEEDVEEETEEGPRPDPETAAAIDVAGVSETVLRLSGDTFHQFKTDYRKMAQHDRMGMLAQLQLRIAAIYAVQNEDLQRQRRKEAQEKRHREIEESRQQLVMQRARVRKAQPKQTGRQQASQLQQQNQSVTPQTNPQDPPQQPAQQAQRVQQGQNIQQQSSQPQPRVHSVQHPSPFTMAHSTDIIFPVPGFDIADPPEYPGPPKRIRGQRPLQSQDSEDVAGAEAPLV</sequence>
<name>A0A084QTQ4_STAC4</name>
<feature type="compositionally biased region" description="Low complexity" evidence="1">
    <location>
        <begin position="271"/>
        <end position="294"/>
    </location>
</feature>
<dbReference type="HOGENOM" id="CLU_048913_0_0_1"/>
<dbReference type="OrthoDB" id="366390at2759"/>
<evidence type="ECO:0000313" key="2">
    <source>
        <dbReference type="EMBL" id="KFA67339.1"/>
    </source>
</evidence>
<dbReference type="InParanoid" id="A0A084QTQ4"/>
<dbReference type="Proteomes" id="UP000028524">
    <property type="component" value="Unassembled WGS sequence"/>
</dbReference>
<dbReference type="EMBL" id="KL660210">
    <property type="protein sequence ID" value="KFA67339.1"/>
    <property type="molecule type" value="Genomic_DNA"/>
</dbReference>
<feature type="region of interest" description="Disordered" evidence="1">
    <location>
        <begin position="110"/>
        <end position="147"/>
    </location>
</feature>
<evidence type="ECO:0000256" key="1">
    <source>
        <dbReference type="SAM" id="MobiDB-lite"/>
    </source>
</evidence>
<protein>
    <recommendedName>
        <fullName evidence="4">FAR1 domain-containing protein</fullName>
    </recommendedName>
</protein>
<dbReference type="InterPro" id="IPR052579">
    <property type="entry name" value="Zinc_finger_SWIM"/>
</dbReference>
<dbReference type="OMA" id="EYRKMSH"/>
<dbReference type="AlphaFoldDB" id="A0A084QTQ4"/>
<gene>
    <name evidence="2" type="ORF">S40285_03639</name>
</gene>
<reference evidence="2 3" key="1">
    <citation type="journal article" date="2014" name="BMC Genomics">
        <title>Comparative genome sequencing reveals chemotype-specific gene clusters in the toxigenic black mold Stachybotrys.</title>
        <authorList>
            <person name="Semeiks J."/>
            <person name="Borek D."/>
            <person name="Otwinowski Z."/>
            <person name="Grishin N.V."/>
        </authorList>
    </citation>
    <scope>NUCLEOTIDE SEQUENCE [LARGE SCALE GENOMIC DNA]</scope>
    <source>
        <strain evidence="2 3">IBT 40285</strain>
    </source>
</reference>
<organism evidence="2 3">
    <name type="scientific">Stachybotrys chlorohalonatus (strain IBT 40285)</name>
    <dbReference type="NCBI Taxonomy" id="1283841"/>
    <lineage>
        <taxon>Eukaryota</taxon>
        <taxon>Fungi</taxon>
        <taxon>Dikarya</taxon>
        <taxon>Ascomycota</taxon>
        <taxon>Pezizomycotina</taxon>
        <taxon>Sordariomycetes</taxon>
        <taxon>Hypocreomycetidae</taxon>
        <taxon>Hypocreales</taxon>
        <taxon>Stachybotryaceae</taxon>
        <taxon>Stachybotrys</taxon>
    </lineage>
</organism>
<dbReference type="PANTHER" id="PTHR31569">
    <property type="entry name" value="SWIM-TYPE DOMAIN-CONTAINING PROTEIN"/>
    <property type="match status" value="1"/>
</dbReference>
<proteinExistence type="predicted"/>
<evidence type="ECO:0008006" key="4">
    <source>
        <dbReference type="Google" id="ProtNLM"/>
    </source>
</evidence>
<dbReference type="PANTHER" id="PTHR31569:SF4">
    <property type="entry name" value="SWIM-TYPE DOMAIN-CONTAINING PROTEIN"/>
    <property type="match status" value="1"/>
</dbReference>
<feature type="compositionally biased region" description="Basic and acidic residues" evidence="1">
    <location>
        <begin position="209"/>
        <end position="225"/>
    </location>
</feature>
<evidence type="ECO:0000313" key="3">
    <source>
        <dbReference type="Proteomes" id="UP000028524"/>
    </source>
</evidence>
<keyword evidence="3" id="KW-1185">Reference proteome</keyword>
<accession>A0A084QTQ4</accession>
<feature type="region of interest" description="Disordered" evidence="1">
    <location>
        <begin position="209"/>
        <end position="356"/>
    </location>
</feature>
<feature type="compositionally biased region" description="Acidic residues" evidence="1">
    <location>
        <begin position="129"/>
        <end position="138"/>
    </location>
</feature>